<keyword evidence="2 5" id="KW-0812">Transmembrane</keyword>
<feature type="transmembrane region" description="Helical" evidence="5">
    <location>
        <begin position="21"/>
        <end position="41"/>
    </location>
</feature>
<dbReference type="Gene3D" id="1.20.1070.10">
    <property type="entry name" value="Rhodopsin 7-helix transmembrane proteins"/>
    <property type="match status" value="2"/>
</dbReference>
<dbReference type="PANTHER" id="PTHR46641">
    <property type="entry name" value="FMRFAMIDE RECEPTOR-RELATED"/>
    <property type="match status" value="1"/>
</dbReference>
<proteinExistence type="predicted"/>
<comment type="caution">
    <text evidence="7">The sequence shown here is derived from an EMBL/GenBank/DDBJ whole genome shotgun (WGS) entry which is preliminary data.</text>
</comment>
<feature type="transmembrane region" description="Helical" evidence="5">
    <location>
        <begin position="212"/>
        <end position="243"/>
    </location>
</feature>
<evidence type="ECO:0000256" key="1">
    <source>
        <dbReference type="ARBA" id="ARBA00004370"/>
    </source>
</evidence>
<feature type="transmembrane region" description="Helical" evidence="5">
    <location>
        <begin position="443"/>
        <end position="464"/>
    </location>
</feature>
<evidence type="ECO:0000256" key="5">
    <source>
        <dbReference type="SAM" id="Phobius"/>
    </source>
</evidence>
<dbReference type="PANTHER" id="PTHR46641:SF2">
    <property type="entry name" value="FMRFAMIDE RECEPTOR"/>
    <property type="match status" value="1"/>
</dbReference>
<feature type="transmembrane region" description="Helical" evidence="5">
    <location>
        <begin position="301"/>
        <end position="321"/>
    </location>
</feature>
<sequence>MAEIQRNRQNLSSTQVKDLQPVRMFLPVVTILLLSNIGPIAENLMGFVYGVMYRELTLATNLSHGINCAVNFIIYYWRGKAFRKDARKLFCRMKRVGGRVFRKKTSWDVTNCIEVRARRDPSSNQTSDIVIFNFSYLLQECSTTNPNVCVKCPALWGFLTGELMTDFGETGHLISFVLWIFILLVGGFGILSNLLIIQIFKQRKDNGKKFAFLFSVLAVFDSFACLSSVLSATSLIICFEGWISRGGPISTHFVHIALVAVMFTRTLSVQATIFITSYSYFGLSYPLRARSWFTWRRIRAVPLLVLIIAVPLNFPRGIMAYTTQRKLEFPTDDIYDIPSLNGFEYISVWSKTWLNLWERGINVVQDQLDFVVPLPTLWILNFLSYRKVSEVRKARQNLAPTQEIAIRPIYMFLPVVSFLLLCNAGTIAANLLVYINGVVYREVYFLSLLFNSVNSSANIVIYYWRSQEFRRDMKAFVAEVLKALSFWKVKSKVEPKEVMK</sequence>
<evidence type="ECO:0000256" key="2">
    <source>
        <dbReference type="ARBA" id="ARBA00022692"/>
    </source>
</evidence>
<feature type="transmembrane region" description="Helical" evidence="5">
    <location>
        <begin position="173"/>
        <end position="200"/>
    </location>
</feature>
<keyword evidence="8" id="KW-1185">Reference proteome</keyword>
<evidence type="ECO:0000313" key="7">
    <source>
        <dbReference type="EMBL" id="CAL8098079.1"/>
    </source>
</evidence>
<dbReference type="Proteomes" id="UP001642540">
    <property type="component" value="Unassembled WGS sequence"/>
</dbReference>
<feature type="transmembrane region" description="Helical" evidence="5">
    <location>
        <begin position="255"/>
        <end position="281"/>
    </location>
</feature>
<gene>
    <name evidence="7" type="ORF">ODALV1_LOCUS9825</name>
</gene>
<dbReference type="PROSITE" id="PS50262">
    <property type="entry name" value="G_PROTEIN_RECEP_F1_2"/>
    <property type="match status" value="1"/>
</dbReference>
<reference evidence="7 8" key="1">
    <citation type="submission" date="2024-08" db="EMBL/GenBank/DDBJ databases">
        <authorList>
            <person name="Cucini C."/>
            <person name="Frati F."/>
        </authorList>
    </citation>
    <scope>NUCLEOTIDE SEQUENCE [LARGE SCALE GENOMIC DNA]</scope>
</reference>
<dbReference type="InterPro" id="IPR017452">
    <property type="entry name" value="GPCR_Rhodpsn_7TM"/>
</dbReference>
<feature type="transmembrane region" description="Helical" evidence="5">
    <location>
        <begin position="409"/>
        <end position="437"/>
    </location>
</feature>
<protein>
    <recommendedName>
        <fullName evidence="6">G-protein coupled receptors family 1 profile domain-containing protein</fullName>
    </recommendedName>
</protein>
<dbReference type="InterPro" id="IPR052954">
    <property type="entry name" value="GPCR-Ligand_Int"/>
</dbReference>
<evidence type="ECO:0000256" key="3">
    <source>
        <dbReference type="ARBA" id="ARBA00022989"/>
    </source>
</evidence>
<keyword evidence="3 5" id="KW-1133">Transmembrane helix</keyword>
<keyword evidence="4 5" id="KW-0472">Membrane</keyword>
<organism evidence="7 8">
    <name type="scientific">Orchesella dallaii</name>
    <dbReference type="NCBI Taxonomy" id="48710"/>
    <lineage>
        <taxon>Eukaryota</taxon>
        <taxon>Metazoa</taxon>
        <taxon>Ecdysozoa</taxon>
        <taxon>Arthropoda</taxon>
        <taxon>Hexapoda</taxon>
        <taxon>Collembola</taxon>
        <taxon>Entomobryomorpha</taxon>
        <taxon>Entomobryoidea</taxon>
        <taxon>Orchesellidae</taxon>
        <taxon>Orchesellinae</taxon>
        <taxon>Orchesella</taxon>
    </lineage>
</organism>
<comment type="subcellular location">
    <subcellularLocation>
        <location evidence="1">Membrane</location>
    </subcellularLocation>
</comment>
<feature type="domain" description="G-protein coupled receptors family 1 profile" evidence="6">
    <location>
        <begin position="192"/>
        <end position="462"/>
    </location>
</feature>
<evidence type="ECO:0000256" key="4">
    <source>
        <dbReference type="ARBA" id="ARBA00023136"/>
    </source>
</evidence>
<evidence type="ECO:0000313" key="8">
    <source>
        <dbReference type="Proteomes" id="UP001642540"/>
    </source>
</evidence>
<name>A0ABP1QCP0_9HEXA</name>
<dbReference type="SUPFAM" id="SSF81321">
    <property type="entry name" value="Family A G protein-coupled receptor-like"/>
    <property type="match status" value="2"/>
</dbReference>
<dbReference type="EMBL" id="CAXLJM020000030">
    <property type="protein sequence ID" value="CAL8098079.1"/>
    <property type="molecule type" value="Genomic_DNA"/>
</dbReference>
<accession>A0ABP1QCP0</accession>
<evidence type="ECO:0000259" key="6">
    <source>
        <dbReference type="PROSITE" id="PS50262"/>
    </source>
</evidence>